<name>A0AAN6NZ08_9PEZI</name>
<keyword evidence="3" id="KW-1185">Reference proteome</keyword>
<dbReference type="Proteomes" id="UP001303222">
    <property type="component" value="Unassembled WGS sequence"/>
</dbReference>
<reference evidence="2" key="2">
    <citation type="submission" date="2023-06" db="EMBL/GenBank/DDBJ databases">
        <authorList>
            <consortium name="Lawrence Berkeley National Laboratory"/>
            <person name="Mondo S.J."/>
            <person name="Hensen N."/>
            <person name="Bonometti L."/>
            <person name="Westerberg I."/>
            <person name="Brannstrom I.O."/>
            <person name="Guillou S."/>
            <person name="Cros-Aarteil S."/>
            <person name="Calhoun S."/>
            <person name="Haridas S."/>
            <person name="Kuo A."/>
            <person name="Pangilinan J."/>
            <person name="Riley R."/>
            <person name="Labutti K."/>
            <person name="Andreopoulos B."/>
            <person name="Lipzen A."/>
            <person name="Chen C."/>
            <person name="Yanf M."/>
            <person name="Daum C."/>
            <person name="Ng V."/>
            <person name="Clum A."/>
            <person name="Steindorff A."/>
            <person name="Ohm R."/>
            <person name="Martin F."/>
            <person name="Silar P."/>
            <person name="Natvig D."/>
            <person name="Lalanne C."/>
            <person name="Gautier V."/>
            <person name="Ament-Velasquez S.L."/>
            <person name="Kruys A."/>
            <person name="Hutchinson M.I."/>
            <person name="Powell A.J."/>
            <person name="Barry K."/>
            <person name="Miller A.N."/>
            <person name="Grigoriev I.V."/>
            <person name="Debuchy R."/>
            <person name="Gladieux P."/>
            <person name="Thoren M.H."/>
            <person name="Johannesson H."/>
        </authorList>
    </citation>
    <scope>NUCLEOTIDE SEQUENCE</scope>
    <source>
        <strain evidence="2">CBS 626.80</strain>
    </source>
</reference>
<evidence type="ECO:0000256" key="1">
    <source>
        <dbReference type="SAM" id="MobiDB-lite"/>
    </source>
</evidence>
<dbReference type="EMBL" id="MU859102">
    <property type="protein sequence ID" value="KAK3953606.1"/>
    <property type="molecule type" value="Genomic_DNA"/>
</dbReference>
<organism evidence="2 3">
    <name type="scientific">Pseudoneurospora amorphoporcata</name>
    <dbReference type="NCBI Taxonomy" id="241081"/>
    <lineage>
        <taxon>Eukaryota</taxon>
        <taxon>Fungi</taxon>
        <taxon>Dikarya</taxon>
        <taxon>Ascomycota</taxon>
        <taxon>Pezizomycotina</taxon>
        <taxon>Sordariomycetes</taxon>
        <taxon>Sordariomycetidae</taxon>
        <taxon>Sordariales</taxon>
        <taxon>Sordariaceae</taxon>
        <taxon>Pseudoneurospora</taxon>
    </lineage>
</organism>
<evidence type="ECO:0000313" key="3">
    <source>
        <dbReference type="Proteomes" id="UP001303222"/>
    </source>
</evidence>
<reference evidence="2" key="1">
    <citation type="journal article" date="2023" name="Mol. Phylogenet. Evol.">
        <title>Genome-scale phylogeny and comparative genomics of the fungal order Sordariales.</title>
        <authorList>
            <person name="Hensen N."/>
            <person name="Bonometti L."/>
            <person name="Westerberg I."/>
            <person name="Brannstrom I.O."/>
            <person name="Guillou S."/>
            <person name="Cros-Aarteil S."/>
            <person name="Calhoun S."/>
            <person name="Haridas S."/>
            <person name="Kuo A."/>
            <person name="Mondo S."/>
            <person name="Pangilinan J."/>
            <person name="Riley R."/>
            <person name="LaButti K."/>
            <person name="Andreopoulos B."/>
            <person name="Lipzen A."/>
            <person name="Chen C."/>
            <person name="Yan M."/>
            <person name="Daum C."/>
            <person name="Ng V."/>
            <person name="Clum A."/>
            <person name="Steindorff A."/>
            <person name="Ohm R.A."/>
            <person name="Martin F."/>
            <person name="Silar P."/>
            <person name="Natvig D.O."/>
            <person name="Lalanne C."/>
            <person name="Gautier V."/>
            <person name="Ament-Velasquez S.L."/>
            <person name="Kruys A."/>
            <person name="Hutchinson M.I."/>
            <person name="Powell A.J."/>
            <person name="Barry K."/>
            <person name="Miller A.N."/>
            <person name="Grigoriev I.V."/>
            <person name="Debuchy R."/>
            <person name="Gladieux P."/>
            <person name="Hiltunen Thoren M."/>
            <person name="Johannesson H."/>
        </authorList>
    </citation>
    <scope>NUCLEOTIDE SEQUENCE</scope>
    <source>
        <strain evidence="2">CBS 626.80</strain>
    </source>
</reference>
<comment type="caution">
    <text evidence="2">The sequence shown here is derived from an EMBL/GenBank/DDBJ whole genome shotgun (WGS) entry which is preliminary data.</text>
</comment>
<protein>
    <submittedName>
        <fullName evidence="2">Uncharacterized protein</fullName>
    </submittedName>
</protein>
<gene>
    <name evidence="2" type="ORF">QBC32DRAFT_396917</name>
</gene>
<evidence type="ECO:0000313" key="2">
    <source>
        <dbReference type="EMBL" id="KAK3953606.1"/>
    </source>
</evidence>
<proteinExistence type="predicted"/>
<sequence length="136" mass="15684">MIRIPGRWWSKLMNWMMKRAPRGKAMVLRPNPAKQASVSQQSEIEEDPRWSEDYTSVESRLAVSLRSERGGSVSHFWFNGLISVQLRNLRDSKNRQGKPRPADCRLRMRGFGDDCDSSTGLVVLSHRPTLLKERDT</sequence>
<dbReference type="AlphaFoldDB" id="A0AAN6NZ08"/>
<accession>A0AAN6NZ08</accession>
<feature type="region of interest" description="Disordered" evidence="1">
    <location>
        <begin position="30"/>
        <end position="50"/>
    </location>
</feature>